<dbReference type="InterPro" id="IPR015797">
    <property type="entry name" value="NUDIX_hydrolase-like_dom_sf"/>
</dbReference>
<dbReference type="PANTHER" id="PTHR43736">
    <property type="entry name" value="ADP-RIBOSE PYROPHOSPHATASE"/>
    <property type="match status" value="1"/>
</dbReference>
<dbReference type="CDD" id="cd03674">
    <property type="entry name" value="NUDIX_Hydrolase"/>
    <property type="match status" value="1"/>
</dbReference>
<dbReference type="GO" id="GO:0016787">
    <property type="term" value="F:hydrolase activity"/>
    <property type="evidence" value="ECO:0007669"/>
    <property type="project" value="UniProtKB-KW"/>
</dbReference>
<evidence type="ECO:0000256" key="1">
    <source>
        <dbReference type="ARBA" id="ARBA00005582"/>
    </source>
</evidence>
<dbReference type="PANTHER" id="PTHR43736:SF1">
    <property type="entry name" value="DIHYDRONEOPTERIN TRIPHOSPHATE DIPHOSPHATASE"/>
    <property type="match status" value="1"/>
</dbReference>
<dbReference type="PROSITE" id="PS51462">
    <property type="entry name" value="NUDIX"/>
    <property type="match status" value="1"/>
</dbReference>
<dbReference type="Proteomes" id="UP000659630">
    <property type="component" value="Unassembled WGS sequence"/>
</dbReference>
<dbReference type="InterPro" id="IPR000086">
    <property type="entry name" value="NUDIX_hydrolase_dom"/>
</dbReference>
<organism evidence="3 4">
    <name type="scientific">Anaerofilum hominis</name>
    <dbReference type="NCBI Taxonomy" id="2763016"/>
    <lineage>
        <taxon>Bacteria</taxon>
        <taxon>Bacillati</taxon>
        <taxon>Bacillota</taxon>
        <taxon>Clostridia</taxon>
        <taxon>Eubacteriales</taxon>
        <taxon>Oscillospiraceae</taxon>
        <taxon>Anaerofilum</taxon>
    </lineage>
</organism>
<comment type="caution">
    <text evidence="3">The sequence shown here is derived from an EMBL/GenBank/DDBJ whole genome shotgun (WGS) entry which is preliminary data.</text>
</comment>
<evidence type="ECO:0000259" key="2">
    <source>
        <dbReference type="PROSITE" id="PS51462"/>
    </source>
</evidence>
<keyword evidence="3" id="KW-0378">Hydrolase</keyword>
<name>A0A923L0K9_9FIRM</name>
<protein>
    <submittedName>
        <fullName evidence="3">NUDIX hydrolase</fullName>
    </submittedName>
</protein>
<sequence length="191" mass="21773">MGYLALLEQFQPCCEQEEGDKRVILDYCRTFPQNILTRENEFAHLTSSGLVLNPSLTRVLMVYHNIYHSWSWTGGHCDGDPDFLAVALREAQEETGLARVQPLAGELMGLDILPVPGHVKRGRYVPAHMHLSAAFVLVAPEGQAVREKPDENSGVRWFDTGELSRICEEPEMVPVYEKIIRRARRWRQQNS</sequence>
<dbReference type="SUPFAM" id="SSF55811">
    <property type="entry name" value="Nudix"/>
    <property type="match status" value="1"/>
</dbReference>
<dbReference type="RefSeq" id="WP_186887008.1">
    <property type="nucleotide sequence ID" value="NZ_JACONZ010000001.1"/>
</dbReference>
<evidence type="ECO:0000313" key="4">
    <source>
        <dbReference type="Proteomes" id="UP000659630"/>
    </source>
</evidence>
<accession>A0A923L0K9</accession>
<dbReference type="EMBL" id="JACONZ010000001">
    <property type="protein sequence ID" value="MBC5580670.1"/>
    <property type="molecule type" value="Genomic_DNA"/>
</dbReference>
<keyword evidence="4" id="KW-1185">Reference proteome</keyword>
<comment type="similarity">
    <text evidence="1">Belongs to the Nudix hydrolase family.</text>
</comment>
<evidence type="ECO:0000313" key="3">
    <source>
        <dbReference type="EMBL" id="MBC5580670.1"/>
    </source>
</evidence>
<dbReference type="Gene3D" id="3.90.79.10">
    <property type="entry name" value="Nucleoside Triphosphate Pyrophosphohydrolase"/>
    <property type="match status" value="1"/>
</dbReference>
<reference evidence="3" key="1">
    <citation type="submission" date="2020-08" db="EMBL/GenBank/DDBJ databases">
        <title>Genome public.</title>
        <authorList>
            <person name="Liu C."/>
            <person name="Sun Q."/>
        </authorList>
    </citation>
    <scope>NUCLEOTIDE SEQUENCE</scope>
    <source>
        <strain evidence="3">BX8</strain>
    </source>
</reference>
<proteinExistence type="inferred from homology"/>
<dbReference type="AlphaFoldDB" id="A0A923L0K9"/>
<gene>
    <name evidence="3" type="ORF">H8S23_04040</name>
</gene>
<feature type="domain" description="Nudix hydrolase" evidence="2">
    <location>
        <begin position="42"/>
        <end position="180"/>
    </location>
</feature>
<dbReference type="Pfam" id="PF00293">
    <property type="entry name" value="NUDIX"/>
    <property type="match status" value="1"/>
</dbReference>